<keyword evidence="1 5" id="KW-0547">Nucleotide-binding</keyword>
<dbReference type="GO" id="GO:0005829">
    <property type="term" value="C:cytosol"/>
    <property type="evidence" value="ECO:0007669"/>
    <property type="project" value="TreeGrafter"/>
</dbReference>
<dbReference type="AlphaFoldDB" id="A0A845S7X3"/>
<comment type="caution">
    <text evidence="7">The sequence shown here is derived from an EMBL/GenBank/DDBJ whole genome shotgun (WGS) entry which is preliminary data.</text>
</comment>
<keyword evidence="2 4" id="KW-0694">RNA-binding</keyword>
<comment type="similarity">
    <text evidence="5">Belongs to the TRAFAC class TrmE-Era-EngA-EngB-Septin-like GTPase superfamily. Era GTPase family.</text>
</comment>
<dbReference type="Proteomes" id="UP000572953">
    <property type="component" value="Unassembled WGS sequence"/>
</dbReference>
<dbReference type="InterPro" id="IPR005662">
    <property type="entry name" value="GTPase_Era-like"/>
</dbReference>
<dbReference type="InterPro" id="IPR027417">
    <property type="entry name" value="P-loop_NTPase"/>
</dbReference>
<dbReference type="GO" id="GO:0043024">
    <property type="term" value="F:ribosomal small subunit binding"/>
    <property type="evidence" value="ECO:0007669"/>
    <property type="project" value="TreeGrafter"/>
</dbReference>
<evidence type="ECO:0000256" key="4">
    <source>
        <dbReference type="PROSITE-ProRule" id="PRU00118"/>
    </source>
</evidence>
<sequence length="249" mass="29171">KKISIVSHKVQTTNFSIEVVKNHKDNKIIFIDTPGLYNKKNKTNFINDVNVEVKRSDVIVIILDISIHLFYEEILEKIIKSTKKPKILVFNKIDKVSQEFAIEQVNKSNFVKNFDEIYYVSALKNKNINNLLDGIVAKLPEGNFDNSINFETNISKDVFFSELTREAVFKYLNQELPYQIYVKTYKFEKEKRNYKIYQIIYVKNDNHKKIVLGKNGNVIKKIGIAARKEIEKLFKHKVSLFLDVQTSKQ</sequence>
<evidence type="ECO:0000256" key="3">
    <source>
        <dbReference type="ARBA" id="ARBA00023134"/>
    </source>
</evidence>
<dbReference type="InterPro" id="IPR004044">
    <property type="entry name" value="KH_dom_type_2"/>
</dbReference>
<dbReference type="PANTHER" id="PTHR42698">
    <property type="entry name" value="GTPASE ERA"/>
    <property type="match status" value="1"/>
</dbReference>
<dbReference type="GO" id="GO:0005525">
    <property type="term" value="F:GTP binding"/>
    <property type="evidence" value="ECO:0007669"/>
    <property type="project" value="UniProtKB-KW"/>
</dbReference>
<evidence type="ECO:0000256" key="2">
    <source>
        <dbReference type="ARBA" id="ARBA00022884"/>
    </source>
</evidence>
<dbReference type="PROSITE" id="PS50823">
    <property type="entry name" value="KH_TYPE_2"/>
    <property type="match status" value="1"/>
</dbReference>
<dbReference type="InterPro" id="IPR006073">
    <property type="entry name" value="GTP-bd"/>
</dbReference>
<name>A0A845S7X3_9PROT</name>
<feature type="domain" description="KH type-2" evidence="6">
    <location>
        <begin position="172"/>
        <end position="248"/>
    </location>
</feature>
<evidence type="ECO:0000313" key="7">
    <source>
        <dbReference type="EMBL" id="NCU63029.1"/>
    </source>
</evidence>
<feature type="non-terminal residue" evidence="7">
    <location>
        <position position="1"/>
    </location>
</feature>
<dbReference type="EMBL" id="RGGN01000095">
    <property type="protein sequence ID" value="NCU63029.1"/>
    <property type="molecule type" value="Genomic_DNA"/>
</dbReference>
<dbReference type="SUPFAM" id="SSF54814">
    <property type="entry name" value="Prokaryotic type KH domain (KH-domain type II)"/>
    <property type="match status" value="1"/>
</dbReference>
<gene>
    <name evidence="7" type="primary">era</name>
    <name evidence="7" type="ORF">EBV78_02930</name>
</gene>
<evidence type="ECO:0000256" key="1">
    <source>
        <dbReference type="ARBA" id="ARBA00022741"/>
    </source>
</evidence>
<dbReference type="Gene3D" id="3.40.50.300">
    <property type="entry name" value="P-loop containing nucleotide triphosphate hydrolases"/>
    <property type="match status" value="1"/>
</dbReference>
<dbReference type="GO" id="GO:0019843">
    <property type="term" value="F:rRNA binding"/>
    <property type="evidence" value="ECO:0007669"/>
    <property type="project" value="TreeGrafter"/>
</dbReference>
<dbReference type="CDD" id="cd22534">
    <property type="entry name" value="KH-II_Era"/>
    <property type="match status" value="1"/>
</dbReference>
<evidence type="ECO:0000256" key="5">
    <source>
        <dbReference type="RuleBase" id="RU003761"/>
    </source>
</evidence>
<evidence type="ECO:0000313" key="8">
    <source>
        <dbReference type="Proteomes" id="UP000572953"/>
    </source>
</evidence>
<dbReference type="SUPFAM" id="SSF52540">
    <property type="entry name" value="P-loop containing nucleoside triphosphate hydrolases"/>
    <property type="match status" value="1"/>
</dbReference>
<evidence type="ECO:0000259" key="6">
    <source>
        <dbReference type="PROSITE" id="PS50823"/>
    </source>
</evidence>
<dbReference type="InterPro" id="IPR015946">
    <property type="entry name" value="KH_dom-like_a/b"/>
</dbReference>
<reference evidence="7 8" key="1">
    <citation type="submission" date="2018-10" db="EMBL/GenBank/DDBJ databases">
        <title>Iterative Subtractive Binning of Freshwater Chronoseries Metagenomes Recovers Nearly Complete Genomes from over Four Hundred Novel Species.</title>
        <authorList>
            <person name="Rodriguez-R L.M."/>
            <person name="Tsementzi D."/>
            <person name="Luo C."/>
            <person name="Konstantinidis K.T."/>
        </authorList>
    </citation>
    <scope>NUCLEOTIDE SEQUENCE [LARGE SCALE GENOMIC DNA]</scope>
    <source>
        <strain evidence="7">WB7_2B_003</strain>
    </source>
</reference>
<accession>A0A845S7X3</accession>
<organism evidence="7 8">
    <name type="scientific">Candidatus Fonsibacter lacus</name>
    <dbReference type="NCBI Taxonomy" id="2576439"/>
    <lineage>
        <taxon>Bacteria</taxon>
        <taxon>Pseudomonadati</taxon>
        <taxon>Pseudomonadota</taxon>
        <taxon>Alphaproteobacteria</taxon>
        <taxon>Candidatus Pelagibacterales</taxon>
        <taxon>Candidatus Pelagibacterales incertae sedis</taxon>
        <taxon>Candidatus Fonsibacter</taxon>
    </lineage>
</organism>
<dbReference type="PANTHER" id="PTHR42698:SF1">
    <property type="entry name" value="GTPASE ERA, MITOCHONDRIAL"/>
    <property type="match status" value="1"/>
</dbReference>
<keyword evidence="3 5" id="KW-0342">GTP-binding</keyword>
<dbReference type="NCBIfam" id="TIGR00436">
    <property type="entry name" value="era"/>
    <property type="match status" value="1"/>
</dbReference>
<dbReference type="InterPro" id="IPR009019">
    <property type="entry name" value="KH_sf_prok-type"/>
</dbReference>
<dbReference type="Pfam" id="PF01926">
    <property type="entry name" value="MMR_HSR1"/>
    <property type="match status" value="1"/>
</dbReference>
<dbReference type="Pfam" id="PF07650">
    <property type="entry name" value="KH_2"/>
    <property type="match status" value="1"/>
</dbReference>
<protein>
    <submittedName>
        <fullName evidence="7">GTPase Era</fullName>
    </submittedName>
</protein>
<dbReference type="Gene3D" id="3.30.300.20">
    <property type="match status" value="1"/>
</dbReference>
<proteinExistence type="inferred from homology"/>
<dbReference type="GO" id="GO:0000028">
    <property type="term" value="P:ribosomal small subunit assembly"/>
    <property type="evidence" value="ECO:0007669"/>
    <property type="project" value="TreeGrafter"/>
</dbReference>